<name>A0A3L8Q4Z0_CHLGU</name>
<dbReference type="GO" id="GO:0005886">
    <property type="term" value="C:plasma membrane"/>
    <property type="evidence" value="ECO:0007669"/>
    <property type="project" value="TreeGrafter"/>
</dbReference>
<dbReference type="GO" id="GO:0001755">
    <property type="term" value="P:neural crest cell migration"/>
    <property type="evidence" value="ECO:0007669"/>
    <property type="project" value="TreeGrafter"/>
</dbReference>
<dbReference type="GO" id="GO:0030335">
    <property type="term" value="P:positive regulation of cell migration"/>
    <property type="evidence" value="ECO:0007669"/>
    <property type="project" value="TreeGrafter"/>
</dbReference>
<feature type="domain" description="Sema" evidence="3">
    <location>
        <begin position="1"/>
        <end position="178"/>
    </location>
</feature>
<keyword evidence="5" id="KW-1185">Reference proteome</keyword>
<dbReference type="Pfam" id="PF01403">
    <property type="entry name" value="Sema"/>
    <property type="match status" value="1"/>
</dbReference>
<dbReference type="Proteomes" id="UP000276834">
    <property type="component" value="Unassembled WGS sequence"/>
</dbReference>
<dbReference type="Gene3D" id="2.130.10.10">
    <property type="entry name" value="YVTN repeat-like/Quinoprotein amine dehydrogenase"/>
    <property type="match status" value="1"/>
</dbReference>
<evidence type="ECO:0000313" key="4">
    <source>
        <dbReference type="EMBL" id="RLV62213.1"/>
    </source>
</evidence>
<evidence type="ECO:0000259" key="3">
    <source>
        <dbReference type="PROSITE" id="PS51004"/>
    </source>
</evidence>
<comment type="caution">
    <text evidence="4">The sequence shown here is derived from an EMBL/GenBank/DDBJ whole genome shotgun (WGS) entry which is preliminary data.</text>
</comment>
<dbReference type="GO" id="GO:0071526">
    <property type="term" value="P:semaphorin-plexin signaling pathway"/>
    <property type="evidence" value="ECO:0007669"/>
    <property type="project" value="TreeGrafter"/>
</dbReference>
<dbReference type="InterPro" id="IPR027231">
    <property type="entry name" value="Semaphorin"/>
</dbReference>
<evidence type="ECO:0000256" key="1">
    <source>
        <dbReference type="ARBA" id="ARBA00023180"/>
    </source>
</evidence>
<dbReference type="InterPro" id="IPR001627">
    <property type="entry name" value="Semap_dom"/>
</dbReference>
<dbReference type="GO" id="GO:0030672">
    <property type="term" value="C:synaptic vesicle membrane"/>
    <property type="evidence" value="ECO:0007669"/>
    <property type="project" value="TreeGrafter"/>
</dbReference>
<dbReference type="OrthoDB" id="9934005at2759"/>
<protein>
    <recommendedName>
        <fullName evidence="3">Sema domain-containing protein</fullName>
    </recommendedName>
</protein>
<dbReference type="GO" id="GO:0030215">
    <property type="term" value="F:semaphorin receptor binding"/>
    <property type="evidence" value="ECO:0007669"/>
    <property type="project" value="InterPro"/>
</dbReference>
<keyword evidence="1" id="KW-0325">Glycoprotein</keyword>
<reference evidence="4 5" key="1">
    <citation type="journal article" date="2018" name="Proc. R. Soc. B">
        <title>A non-coding region near Follistatin controls head colour polymorphism in the Gouldian finch.</title>
        <authorList>
            <person name="Toomey M.B."/>
            <person name="Marques C.I."/>
            <person name="Andrade P."/>
            <person name="Araujo P.M."/>
            <person name="Sabatino S."/>
            <person name="Gazda M.A."/>
            <person name="Afonso S."/>
            <person name="Lopes R.J."/>
            <person name="Corbo J.C."/>
            <person name="Carneiro M."/>
        </authorList>
    </citation>
    <scope>NUCLEOTIDE SEQUENCE [LARGE SCALE GENOMIC DNA]</scope>
    <source>
        <strain evidence="4">Red01</strain>
        <tissue evidence="4">Muscle</tissue>
    </source>
</reference>
<dbReference type="EMBL" id="QUSF01009765">
    <property type="protein sequence ID" value="RLV62213.1"/>
    <property type="molecule type" value="Genomic_DNA"/>
</dbReference>
<sequence length="178" mass="19807">MVSLCWCPWCPCAGSRCLPPRCARRGDVDVSAICRYPILEVRKAFEGPYKEYREQAQKWGRYSGEVPTPRPGACITDWHRQNGFASSLELPDNTLNFAKKHPLMDQPVPPQRGRPLLLKRDANFTQLVVDRVAGLDGATYEVLFIGTGDGCQGTGTGTGGQRGRDGQCHLRGALHWHR</sequence>
<gene>
    <name evidence="4" type="ORF">DV515_00019550</name>
</gene>
<organism evidence="4 5">
    <name type="scientific">Chloebia gouldiae</name>
    <name type="common">Gouldian finch</name>
    <name type="synonym">Erythrura gouldiae</name>
    <dbReference type="NCBI Taxonomy" id="44316"/>
    <lineage>
        <taxon>Eukaryota</taxon>
        <taxon>Metazoa</taxon>
        <taxon>Chordata</taxon>
        <taxon>Craniata</taxon>
        <taxon>Vertebrata</taxon>
        <taxon>Euteleostomi</taxon>
        <taxon>Archelosauria</taxon>
        <taxon>Archosauria</taxon>
        <taxon>Dinosauria</taxon>
        <taxon>Saurischia</taxon>
        <taxon>Theropoda</taxon>
        <taxon>Coelurosauria</taxon>
        <taxon>Aves</taxon>
        <taxon>Neognathae</taxon>
        <taxon>Neoaves</taxon>
        <taxon>Telluraves</taxon>
        <taxon>Australaves</taxon>
        <taxon>Passeriformes</taxon>
        <taxon>Passeroidea</taxon>
        <taxon>Passeridae</taxon>
        <taxon>Chloebia</taxon>
    </lineage>
</organism>
<dbReference type="GO" id="GO:0045499">
    <property type="term" value="F:chemorepellent activity"/>
    <property type="evidence" value="ECO:0007669"/>
    <property type="project" value="TreeGrafter"/>
</dbReference>
<comment type="caution">
    <text evidence="2">Lacks conserved residue(s) required for the propagation of feature annotation.</text>
</comment>
<dbReference type="InterPro" id="IPR015943">
    <property type="entry name" value="WD40/YVTN_repeat-like_dom_sf"/>
</dbReference>
<accession>A0A3L8Q4Z0</accession>
<evidence type="ECO:0000313" key="5">
    <source>
        <dbReference type="Proteomes" id="UP000276834"/>
    </source>
</evidence>
<evidence type="ECO:0000256" key="2">
    <source>
        <dbReference type="PROSITE-ProRule" id="PRU00352"/>
    </source>
</evidence>
<dbReference type="AlphaFoldDB" id="A0A3L8Q4Z0"/>
<dbReference type="PANTHER" id="PTHR11036">
    <property type="entry name" value="SEMAPHORIN"/>
    <property type="match status" value="1"/>
</dbReference>
<dbReference type="SUPFAM" id="SSF101912">
    <property type="entry name" value="Sema domain"/>
    <property type="match status" value="1"/>
</dbReference>
<dbReference type="PROSITE" id="PS51004">
    <property type="entry name" value="SEMA"/>
    <property type="match status" value="1"/>
</dbReference>
<proteinExistence type="predicted"/>
<dbReference type="GO" id="GO:0007411">
    <property type="term" value="P:axon guidance"/>
    <property type="evidence" value="ECO:0007669"/>
    <property type="project" value="TreeGrafter"/>
</dbReference>
<dbReference type="PANTHER" id="PTHR11036:SF16">
    <property type="entry name" value="SEMAPHORIN-4C"/>
    <property type="match status" value="1"/>
</dbReference>
<dbReference type="InterPro" id="IPR036352">
    <property type="entry name" value="Semap_dom_sf"/>
</dbReference>